<dbReference type="OrthoDB" id="7391526at2"/>
<keyword evidence="3" id="KW-1185">Reference proteome</keyword>
<organism evidence="2 3">
    <name type="scientific">Flavobacterium fluviale</name>
    <dbReference type="NCBI Taxonomy" id="2249356"/>
    <lineage>
        <taxon>Bacteria</taxon>
        <taxon>Pseudomonadati</taxon>
        <taxon>Bacteroidota</taxon>
        <taxon>Flavobacteriia</taxon>
        <taxon>Flavobacteriales</taxon>
        <taxon>Flavobacteriaceae</taxon>
        <taxon>Flavobacterium</taxon>
    </lineage>
</organism>
<proteinExistence type="predicted"/>
<dbReference type="AlphaFoldDB" id="A0A344LN87"/>
<sequence length="279" mass="33373">MNNLVVVIPIYKNSLNSADKASLYFCEKYLNKYELKVISPESLKYDEKYLDILKKYDLKSVYFENKFFNGIKGYNKLMLNLSFYEAFSHYQYMLVYQLDALVFSDDLSYWISKEYDYVGAPWLTNDQYKIIDSMGNGGLSLRKISKFINVLKSKKILFTDTKFMETSMRAGLKKMIILKLFYKLKFLEPIFNFRAIFLFFYKQNEDVFWAFYAKFFTENFKLSTVEDSLKFAFEDYPAICLKRNNNELPFGCHAWERYDFDFWIKNIGELSVIMNLDNE</sequence>
<dbReference type="KEGG" id="ffl:HYN86_01670"/>
<evidence type="ECO:0000259" key="1">
    <source>
        <dbReference type="Pfam" id="PF18922"/>
    </source>
</evidence>
<gene>
    <name evidence="2" type="ORF">HYN86_01670</name>
</gene>
<dbReference type="InterPro" id="IPR043729">
    <property type="entry name" value="DUF5672"/>
</dbReference>
<feature type="domain" description="DUF5672" evidence="1">
    <location>
        <begin position="58"/>
        <end position="253"/>
    </location>
</feature>
<evidence type="ECO:0000313" key="2">
    <source>
        <dbReference type="EMBL" id="AXB55379.1"/>
    </source>
</evidence>
<evidence type="ECO:0000313" key="3">
    <source>
        <dbReference type="Proteomes" id="UP000251561"/>
    </source>
</evidence>
<protein>
    <recommendedName>
        <fullName evidence="1">DUF5672 domain-containing protein</fullName>
    </recommendedName>
</protein>
<reference evidence="2 3" key="1">
    <citation type="submission" date="2018-06" db="EMBL/GenBank/DDBJ databases">
        <title>Genome sequencing of Flavobacterium.</title>
        <authorList>
            <person name="Baek M.-G."/>
            <person name="Yi H."/>
        </authorList>
    </citation>
    <scope>NUCLEOTIDE SEQUENCE [LARGE SCALE GENOMIC DNA]</scope>
    <source>
        <strain evidence="2 3">HYN0086</strain>
    </source>
</reference>
<accession>A0A344LN87</accession>
<dbReference type="Proteomes" id="UP000251561">
    <property type="component" value="Chromosome"/>
</dbReference>
<name>A0A344LN87_9FLAO</name>
<dbReference type="Pfam" id="PF18922">
    <property type="entry name" value="DUF5672"/>
    <property type="match status" value="1"/>
</dbReference>
<dbReference type="EMBL" id="CP030261">
    <property type="protein sequence ID" value="AXB55379.1"/>
    <property type="molecule type" value="Genomic_DNA"/>
</dbReference>
<dbReference type="RefSeq" id="WP_113676504.1">
    <property type="nucleotide sequence ID" value="NZ_CP030261.1"/>
</dbReference>